<dbReference type="InterPro" id="IPR031165">
    <property type="entry name" value="GNAT_YJDJ"/>
</dbReference>
<dbReference type="Pfam" id="PF14542">
    <property type="entry name" value="Acetyltransf_CG"/>
    <property type="match status" value="1"/>
</dbReference>
<organism evidence="5 6">
    <name type="scientific">Mytilus edulis</name>
    <name type="common">Blue mussel</name>
    <dbReference type="NCBI Taxonomy" id="6550"/>
    <lineage>
        <taxon>Eukaryota</taxon>
        <taxon>Metazoa</taxon>
        <taxon>Spiralia</taxon>
        <taxon>Lophotrochozoa</taxon>
        <taxon>Mollusca</taxon>
        <taxon>Bivalvia</taxon>
        <taxon>Autobranchia</taxon>
        <taxon>Pteriomorphia</taxon>
        <taxon>Mytilida</taxon>
        <taxon>Mytiloidea</taxon>
        <taxon>Mytilidae</taxon>
        <taxon>Mytilinae</taxon>
        <taxon>Mytilus</taxon>
    </lineage>
</organism>
<keyword evidence="6" id="KW-1185">Reference proteome</keyword>
<evidence type="ECO:0000256" key="3">
    <source>
        <dbReference type="ARBA" id="ARBA00031876"/>
    </source>
</evidence>
<name>A0A8S3SGU0_MYTED</name>
<dbReference type="InterPro" id="IPR016181">
    <property type="entry name" value="Acyl_CoA_acyltransferase"/>
</dbReference>
<evidence type="ECO:0000256" key="1">
    <source>
        <dbReference type="ARBA" id="ARBA00006233"/>
    </source>
</evidence>
<dbReference type="AlphaFoldDB" id="A0A8S3SGU0"/>
<dbReference type="InterPro" id="IPR045057">
    <property type="entry name" value="Gcn5-rel_NAT"/>
</dbReference>
<dbReference type="PANTHER" id="PTHR31435:SF9">
    <property type="entry name" value="PROTEIN NATD1"/>
    <property type="match status" value="1"/>
</dbReference>
<reference evidence="5" key="1">
    <citation type="submission" date="2021-03" db="EMBL/GenBank/DDBJ databases">
        <authorList>
            <person name="Bekaert M."/>
        </authorList>
    </citation>
    <scope>NUCLEOTIDE SEQUENCE</scope>
</reference>
<comment type="similarity">
    <text evidence="1">Belongs to the NATD1 family.</text>
</comment>
<accession>A0A8S3SGU0</accession>
<proteinExistence type="inferred from homology"/>
<evidence type="ECO:0000256" key="2">
    <source>
        <dbReference type="ARBA" id="ARBA00020243"/>
    </source>
</evidence>
<dbReference type="OrthoDB" id="74247at2759"/>
<sequence>MKSVHAFRKCIQLTLIPRNHSQSIQKGHLSNAVIMEKTNNNLGNDTHRVITRSYSKKLHERKEDVKPKSETPLIIGHDKGDKEFYIKMNTDEQNKSNKKAILTYEWERPKFADLQHTFVPEEFRGHGVAKVLAETAFDYFVSEGATMRLSCSYLQKYALDNENPRHMSNISWD</sequence>
<dbReference type="PROSITE" id="PS51729">
    <property type="entry name" value="GNAT_YJDJ"/>
    <property type="match status" value="1"/>
</dbReference>
<dbReference type="Proteomes" id="UP000683360">
    <property type="component" value="Unassembled WGS sequence"/>
</dbReference>
<evidence type="ECO:0000313" key="5">
    <source>
        <dbReference type="EMBL" id="CAG2220174.1"/>
    </source>
</evidence>
<dbReference type="EMBL" id="CAJPWZ010001651">
    <property type="protein sequence ID" value="CAG2220174.1"/>
    <property type="molecule type" value="Genomic_DNA"/>
</dbReference>
<dbReference type="Gene3D" id="3.40.630.30">
    <property type="match status" value="1"/>
</dbReference>
<comment type="caution">
    <text evidence="5">The sequence shown here is derived from an EMBL/GenBank/DDBJ whole genome shotgun (WGS) entry which is preliminary data.</text>
</comment>
<dbReference type="CDD" id="cd04301">
    <property type="entry name" value="NAT_SF"/>
    <property type="match status" value="1"/>
</dbReference>
<feature type="domain" description="N-acetyltransferase" evidence="4">
    <location>
        <begin position="76"/>
        <end position="171"/>
    </location>
</feature>
<evidence type="ECO:0000313" key="6">
    <source>
        <dbReference type="Proteomes" id="UP000683360"/>
    </source>
</evidence>
<protein>
    <recommendedName>
        <fullName evidence="2">Protein NATD1</fullName>
    </recommendedName>
    <alternativeName>
        <fullName evidence="3">N-acetyltransferase domain-containing protein 1</fullName>
    </alternativeName>
</protein>
<dbReference type="PANTHER" id="PTHR31435">
    <property type="entry name" value="PROTEIN NATD1"/>
    <property type="match status" value="1"/>
</dbReference>
<gene>
    <name evidence="5" type="ORF">MEDL_33674</name>
</gene>
<evidence type="ECO:0000259" key="4">
    <source>
        <dbReference type="PROSITE" id="PS51729"/>
    </source>
</evidence>
<dbReference type="SUPFAM" id="SSF55729">
    <property type="entry name" value="Acyl-CoA N-acyltransferases (Nat)"/>
    <property type="match status" value="1"/>
</dbReference>